<dbReference type="InterPro" id="IPR002500">
    <property type="entry name" value="PAPS_reduct_dom"/>
</dbReference>
<accession>A0ABX8AWX4</accession>
<feature type="domain" description="Phosphoadenosine phosphosulphate reductase" evidence="1">
    <location>
        <begin position="12"/>
        <end position="147"/>
    </location>
</feature>
<proteinExistence type="predicted"/>
<evidence type="ECO:0000313" key="2">
    <source>
        <dbReference type="EMBL" id="QUS59068.1"/>
    </source>
</evidence>
<protein>
    <submittedName>
        <fullName evidence="2">Phosphoadenosine phosphosulfate reductase family protein</fullName>
    </submittedName>
</protein>
<evidence type="ECO:0000259" key="1">
    <source>
        <dbReference type="Pfam" id="PF01507"/>
    </source>
</evidence>
<dbReference type="SUPFAM" id="SSF52402">
    <property type="entry name" value="Adenine nucleotide alpha hydrolases-like"/>
    <property type="match status" value="1"/>
</dbReference>
<geneLocation type="plasmid" evidence="2 3">
    <name>pAb134-03</name>
</geneLocation>
<dbReference type="RefSeq" id="WP_075701481.1">
    <property type="nucleotide sequence ID" value="NZ_CP074129.1"/>
</dbReference>
<keyword evidence="3" id="KW-1185">Reference proteome</keyword>
<dbReference type="Proteomes" id="UP000680706">
    <property type="component" value="Plasmid pAb134-03"/>
</dbReference>
<evidence type="ECO:0000313" key="3">
    <source>
        <dbReference type="Proteomes" id="UP000680706"/>
    </source>
</evidence>
<organism evidence="2 3">
    <name type="scientific">Pseudovibrio brasiliensis</name>
    <dbReference type="NCBI Taxonomy" id="1898042"/>
    <lineage>
        <taxon>Bacteria</taxon>
        <taxon>Pseudomonadati</taxon>
        <taxon>Pseudomonadota</taxon>
        <taxon>Alphaproteobacteria</taxon>
        <taxon>Hyphomicrobiales</taxon>
        <taxon>Stappiaceae</taxon>
        <taxon>Pseudovibrio</taxon>
    </lineage>
</organism>
<dbReference type="Gene3D" id="3.40.50.620">
    <property type="entry name" value="HUPs"/>
    <property type="match status" value="1"/>
</dbReference>
<keyword evidence="2" id="KW-0614">Plasmid</keyword>
<name>A0ABX8AWX4_9HYPH</name>
<sequence>MDAFKLPEGNVQIALSGGRTSAYMLYQILKANGDLPERVKVLFQNTGREMPQTLDFVKEIGERWSVDITWLEYQSAEPLFRAVDYASASREGEPLEALIATRAYLPNQRARYCTAELKERTATRYLKTLGWKKWSSAVGIRADEPHRIGKPRKECWTQWTPLAAANVSRKDVAAFWKGCNFDLQLPNVEGNCWLGNCDGCFLKSEANIAALTRDYPQRASWWEHMEASKQGQTTSKEAAQFSERYSRADLREYLSRQGDWIFGNEASFCQASAGECF</sequence>
<dbReference type="InterPro" id="IPR014729">
    <property type="entry name" value="Rossmann-like_a/b/a_fold"/>
</dbReference>
<gene>
    <name evidence="2" type="ORF">KGB56_25985</name>
</gene>
<reference evidence="2 3" key="1">
    <citation type="journal article" date="2021" name="Angew. Chem. Int. Ed. Engl.">
        <title>A novel family of nonribosomal peptides modulate collective behavior in Pseudovibrio bacteria isolated from marine sponges.</title>
        <authorList>
            <person name="Ioca L.P."/>
            <person name="Dai Y."/>
            <person name="Kunakom S."/>
            <person name="Diaz-Espinosa J."/>
            <person name="Krunic A."/>
            <person name="Crnkovic C.M."/>
            <person name="Orjala J."/>
            <person name="Sanchez L.M."/>
            <person name="Ferreira A.G."/>
            <person name="Berlinck R.G.S."/>
            <person name="Eustaquio A.S."/>
        </authorList>
    </citation>
    <scope>NUCLEOTIDE SEQUENCE [LARGE SCALE GENOMIC DNA]</scope>
    <source>
        <strain evidence="2 3">Ab134</strain>
        <plasmid evidence="2 3">pAb134-03</plasmid>
    </source>
</reference>
<dbReference type="Pfam" id="PF01507">
    <property type="entry name" value="PAPS_reduct"/>
    <property type="match status" value="1"/>
</dbReference>
<dbReference type="EMBL" id="CP074129">
    <property type="protein sequence ID" value="QUS59068.1"/>
    <property type="molecule type" value="Genomic_DNA"/>
</dbReference>